<evidence type="ECO:0000313" key="3">
    <source>
        <dbReference type="Proteomes" id="UP000596661"/>
    </source>
</evidence>
<reference evidence="2" key="2">
    <citation type="submission" date="2021-03" db="UniProtKB">
        <authorList>
            <consortium name="EnsemblPlants"/>
        </authorList>
    </citation>
    <scope>IDENTIFICATION</scope>
</reference>
<dbReference type="Gramene" id="evm.model.09.1175">
    <property type="protein sequence ID" value="cds.evm.model.09.1175"/>
    <property type="gene ID" value="evm.TU.09.1175"/>
</dbReference>
<feature type="region of interest" description="Disordered" evidence="1">
    <location>
        <begin position="1"/>
        <end position="29"/>
    </location>
</feature>
<dbReference type="EnsemblPlants" id="evm.model.09.1175">
    <property type="protein sequence ID" value="cds.evm.model.09.1175"/>
    <property type="gene ID" value="evm.TU.09.1175"/>
</dbReference>
<proteinExistence type="predicted"/>
<sequence>MSWILPSSAAENEGTKVSTPSFPSDQDVYSRQNCKSRFQRRDRFADYPSISSSRKVKSTSLAIPSDDQLIISIVNIKLPSPIASNSGAGKYDSFLQMWQVEKLVTPENLWEDALRGDPDEVKETIAVIIVEEALKAVKADEKCYSTGLLGPNSSPIIVVHMYKCPSRPVVHSLVGLVPVVARLADHGVVPRLASHRAAQGWPTSS</sequence>
<protein>
    <submittedName>
        <fullName evidence="2">Uncharacterized protein</fullName>
    </submittedName>
</protein>
<evidence type="ECO:0000313" key="2">
    <source>
        <dbReference type="EnsemblPlants" id="cds.evm.model.09.1175"/>
    </source>
</evidence>
<dbReference type="Proteomes" id="UP000596661">
    <property type="component" value="Chromosome 9"/>
</dbReference>
<dbReference type="EMBL" id="UZAU01000755">
    <property type="status" value="NOT_ANNOTATED_CDS"/>
    <property type="molecule type" value="Genomic_DNA"/>
</dbReference>
<accession>A0A803QDL4</accession>
<dbReference type="AlphaFoldDB" id="A0A803QDL4"/>
<evidence type="ECO:0000256" key="1">
    <source>
        <dbReference type="SAM" id="MobiDB-lite"/>
    </source>
</evidence>
<name>A0A803QDL4_CANSA</name>
<feature type="compositionally biased region" description="Polar residues" evidence="1">
    <location>
        <begin position="15"/>
        <end position="29"/>
    </location>
</feature>
<keyword evidence="3" id="KW-1185">Reference proteome</keyword>
<organism evidence="2 3">
    <name type="scientific">Cannabis sativa</name>
    <name type="common">Hemp</name>
    <name type="synonym">Marijuana</name>
    <dbReference type="NCBI Taxonomy" id="3483"/>
    <lineage>
        <taxon>Eukaryota</taxon>
        <taxon>Viridiplantae</taxon>
        <taxon>Streptophyta</taxon>
        <taxon>Embryophyta</taxon>
        <taxon>Tracheophyta</taxon>
        <taxon>Spermatophyta</taxon>
        <taxon>Magnoliopsida</taxon>
        <taxon>eudicotyledons</taxon>
        <taxon>Gunneridae</taxon>
        <taxon>Pentapetalae</taxon>
        <taxon>rosids</taxon>
        <taxon>fabids</taxon>
        <taxon>Rosales</taxon>
        <taxon>Cannabaceae</taxon>
        <taxon>Cannabis</taxon>
    </lineage>
</organism>
<reference evidence="2" key="1">
    <citation type="submission" date="2018-11" db="EMBL/GenBank/DDBJ databases">
        <authorList>
            <person name="Grassa J C."/>
        </authorList>
    </citation>
    <scope>NUCLEOTIDE SEQUENCE [LARGE SCALE GENOMIC DNA]</scope>
</reference>